<comment type="caution">
    <text evidence="2">The sequence shown here is derived from an EMBL/GenBank/DDBJ whole genome shotgun (WGS) entry which is preliminary data.</text>
</comment>
<accession>A0A9W7GHK4</accession>
<name>A0A9W7GHK4_9STRA</name>
<dbReference type="AlphaFoldDB" id="A0A9W7GHK4"/>
<dbReference type="EMBL" id="BRYA01000231">
    <property type="protein sequence ID" value="GMI44886.1"/>
    <property type="molecule type" value="Genomic_DNA"/>
</dbReference>
<evidence type="ECO:0000256" key="1">
    <source>
        <dbReference type="SAM" id="MobiDB-lite"/>
    </source>
</evidence>
<organism evidence="2 3">
    <name type="scientific">Triparma columacea</name>
    <dbReference type="NCBI Taxonomy" id="722753"/>
    <lineage>
        <taxon>Eukaryota</taxon>
        <taxon>Sar</taxon>
        <taxon>Stramenopiles</taxon>
        <taxon>Ochrophyta</taxon>
        <taxon>Bolidophyceae</taxon>
        <taxon>Parmales</taxon>
        <taxon>Triparmaceae</taxon>
        <taxon>Triparma</taxon>
    </lineage>
</organism>
<evidence type="ECO:0000313" key="3">
    <source>
        <dbReference type="Proteomes" id="UP001165065"/>
    </source>
</evidence>
<feature type="region of interest" description="Disordered" evidence="1">
    <location>
        <begin position="86"/>
        <end position="112"/>
    </location>
</feature>
<sequence>MNSSASSTQLVKSRSEKKLKFTGYLQPSSAKSNAKPAVLYDKGGCDFRIVNPSSLGKQPISGKHLRTAGRAIFAVNKRFMMDKYRSPGPRYPPVSSMGKQVASHRPSAGSINFGTSTRDSALKLYAIYTTK</sequence>
<reference evidence="3" key="1">
    <citation type="journal article" date="2023" name="Commun. Biol.">
        <title>Genome analysis of Parmales, the sister group of diatoms, reveals the evolutionary specialization of diatoms from phago-mixotrophs to photoautotrophs.</title>
        <authorList>
            <person name="Ban H."/>
            <person name="Sato S."/>
            <person name="Yoshikawa S."/>
            <person name="Yamada K."/>
            <person name="Nakamura Y."/>
            <person name="Ichinomiya M."/>
            <person name="Sato N."/>
            <person name="Blanc-Mathieu R."/>
            <person name="Endo H."/>
            <person name="Kuwata A."/>
            <person name="Ogata H."/>
        </authorList>
    </citation>
    <scope>NUCLEOTIDE SEQUENCE [LARGE SCALE GENOMIC DNA]</scope>
</reference>
<gene>
    <name evidence="2" type="ORF">TrCOL_g3151</name>
</gene>
<dbReference type="Proteomes" id="UP001165065">
    <property type="component" value="Unassembled WGS sequence"/>
</dbReference>
<keyword evidence="3" id="KW-1185">Reference proteome</keyword>
<evidence type="ECO:0000313" key="2">
    <source>
        <dbReference type="EMBL" id="GMI44886.1"/>
    </source>
</evidence>
<dbReference type="OrthoDB" id="187250at2759"/>
<protein>
    <submittedName>
        <fullName evidence="2">Uncharacterized protein</fullName>
    </submittedName>
</protein>
<proteinExistence type="predicted"/>